<organism evidence="10 11">
    <name type="scientific">Methylobacterium platani</name>
    <dbReference type="NCBI Taxonomy" id="427683"/>
    <lineage>
        <taxon>Bacteria</taxon>
        <taxon>Pseudomonadati</taxon>
        <taxon>Pseudomonadota</taxon>
        <taxon>Alphaproteobacteria</taxon>
        <taxon>Hyphomicrobiales</taxon>
        <taxon>Methylobacteriaceae</taxon>
        <taxon>Methylobacterium</taxon>
    </lineage>
</organism>
<keyword evidence="6 8" id="KW-1133">Transmembrane helix</keyword>
<proteinExistence type="inferred from homology"/>
<dbReference type="SUPFAM" id="SSF161098">
    <property type="entry name" value="MetI-like"/>
    <property type="match status" value="1"/>
</dbReference>
<dbReference type="AlphaFoldDB" id="A0A179S814"/>
<dbReference type="GO" id="GO:0055085">
    <property type="term" value="P:transmembrane transport"/>
    <property type="evidence" value="ECO:0007669"/>
    <property type="project" value="InterPro"/>
</dbReference>
<name>A0A179S814_9HYPH</name>
<comment type="caution">
    <text evidence="10">The sequence shown here is derived from an EMBL/GenBank/DDBJ whole genome shotgun (WGS) entry which is preliminary data.</text>
</comment>
<dbReference type="PANTHER" id="PTHR43357:SF4">
    <property type="entry name" value="INNER MEMBRANE ABC TRANSPORTER PERMEASE PROTEIN YDCV"/>
    <property type="match status" value="1"/>
</dbReference>
<keyword evidence="5 8" id="KW-0812">Transmembrane</keyword>
<reference evidence="10 11" key="1">
    <citation type="submission" date="2016-04" db="EMBL/GenBank/DDBJ databases">
        <authorList>
            <person name="Evans L.H."/>
            <person name="Alamgir A."/>
            <person name="Owens N."/>
            <person name="Weber N.D."/>
            <person name="Virtaneva K."/>
            <person name="Barbian K."/>
            <person name="Babar A."/>
            <person name="Rosenke K."/>
        </authorList>
    </citation>
    <scope>NUCLEOTIDE SEQUENCE [LARGE SCALE GENOMIC DNA]</scope>
    <source>
        <strain evidence="10 11">PMB02</strain>
    </source>
</reference>
<keyword evidence="2 8" id="KW-0813">Transport</keyword>
<gene>
    <name evidence="10" type="ORF">A5481_18625</name>
</gene>
<dbReference type="Gene3D" id="1.10.3720.10">
    <property type="entry name" value="MetI-like"/>
    <property type="match status" value="1"/>
</dbReference>
<sequence length="280" mass="29978">MSRSPGTRSPGTRSPGTLDRLSFEGLLHLLAILAMVLLLAPTLIVLVVSFTDGLSLRFPPPGYSLRWYGELLEAWQLHYALKNSLTVAVLATALAVGLGVLAALAVARSPRLSARLLDSFFLSPLILPALAFGLSSLMFFSLLGWPVSVATLVLGHTVVCVPYVVRNTVAALTQLQPSLLEGSASLGASRLYTFRRITLPLIRPGILSGGFLAFMASFDNIPVSLFLRDAATDMLPIRMWQDLEGRLDVTIAALSGILIVATIGGIAVMERVTGLSRRLV</sequence>
<evidence type="ECO:0000256" key="7">
    <source>
        <dbReference type="ARBA" id="ARBA00023136"/>
    </source>
</evidence>
<evidence type="ECO:0000256" key="1">
    <source>
        <dbReference type="ARBA" id="ARBA00004429"/>
    </source>
</evidence>
<evidence type="ECO:0000256" key="3">
    <source>
        <dbReference type="ARBA" id="ARBA00022475"/>
    </source>
</evidence>
<evidence type="ECO:0000259" key="9">
    <source>
        <dbReference type="PROSITE" id="PS50928"/>
    </source>
</evidence>
<dbReference type="CDD" id="cd06261">
    <property type="entry name" value="TM_PBP2"/>
    <property type="match status" value="1"/>
</dbReference>
<dbReference type="PROSITE" id="PS50928">
    <property type="entry name" value="ABC_TM1"/>
    <property type="match status" value="1"/>
</dbReference>
<feature type="transmembrane region" description="Helical" evidence="8">
    <location>
        <begin position="247"/>
        <end position="269"/>
    </location>
</feature>
<feature type="transmembrane region" description="Helical" evidence="8">
    <location>
        <begin position="85"/>
        <end position="107"/>
    </location>
</feature>
<evidence type="ECO:0000256" key="6">
    <source>
        <dbReference type="ARBA" id="ARBA00022989"/>
    </source>
</evidence>
<feature type="transmembrane region" description="Helical" evidence="8">
    <location>
        <begin position="205"/>
        <end position="227"/>
    </location>
</feature>
<keyword evidence="4" id="KW-0997">Cell inner membrane</keyword>
<evidence type="ECO:0000256" key="5">
    <source>
        <dbReference type="ARBA" id="ARBA00022692"/>
    </source>
</evidence>
<dbReference type="EMBL" id="LWHQ01000038">
    <property type="protein sequence ID" value="OAS22419.1"/>
    <property type="molecule type" value="Genomic_DNA"/>
</dbReference>
<dbReference type="RefSeq" id="WP_064504149.1">
    <property type="nucleotide sequence ID" value="NZ_LWHQ01000038.1"/>
</dbReference>
<dbReference type="Pfam" id="PF00528">
    <property type="entry name" value="BPD_transp_1"/>
    <property type="match status" value="1"/>
</dbReference>
<comment type="similarity">
    <text evidence="8">Belongs to the binding-protein-dependent transport system permease family.</text>
</comment>
<dbReference type="GO" id="GO:0005886">
    <property type="term" value="C:plasma membrane"/>
    <property type="evidence" value="ECO:0007669"/>
    <property type="project" value="UniProtKB-SubCell"/>
</dbReference>
<feature type="transmembrane region" description="Helical" evidence="8">
    <location>
        <begin position="145"/>
        <end position="165"/>
    </location>
</feature>
<dbReference type="PANTHER" id="PTHR43357">
    <property type="entry name" value="INNER MEMBRANE ABC TRANSPORTER PERMEASE PROTEIN YDCV"/>
    <property type="match status" value="1"/>
</dbReference>
<dbReference type="OrthoDB" id="9782004at2"/>
<dbReference type="Proteomes" id="UP000078316">
    <property type="component" value="Unassembled WGS sequence"/>
</dbReference>
<evidence type="ECO:0000256" key="2">
    <source>
        <dbReference type="ARBA" id="ARBA00022448"/>
    </source>
</evidence>
<dbReference type="InterPro" id="IPR000515">
    <property type="entry name" value="MetI-like"/>
</dbReference>
<feature type="transmembrane region" description="Helical" evidence="8">
    <location>
        <begin position="21"/>
        <end position="50"/>
    </location>
</feature>
<accession>A0A179S814</accession>
<evidence type="ECO:0000256" key="4">
    <source>
        <dbReference type="ARBA" id="ARBA00022519"/>
    </source>
</evidence>
<dbReference type="InterPro" id="IPR035906">
    <property type="entry name" value="MetI-like_sf"/>
</dbReference>
<evidence type="ECO:0000313" key="11">
    <source>
        <dbReference type="Proteomes" id="UP000078316"/>
    </source>
</evidence>
<evidence type="ECO:0000313" key="10">
    <source>
        <dbReference type="EMBL" id="OAS22419.1"/>
    </source>
</evidence>
<feature type="domain" description="ABC transmembrane type-1" evidence="9">
    <location>
        <begin position="81"/>
        <end position="269"/>
    </location>
</feature>
<evidence type="ECO:0000256" key="8">
    <source>
        <dbReference type="RuleBase" id="RU363032"/>
    </source>
</evidence>
<feature type="transmembrane region" description="Helical" evidence="8">
    <location>
        <begin position="119"/>
        <end position="139"/>
    </location>
</feature>
<keyword evidence="7 8" id="KW-0472">Membrane</keyword>
<comment type="subcellular location">
    <subcellularLocation>
        <location evidence="1">Cell inner membrane</location>
        <topology evidence="1">Multi-pass membrane protein</topology>
    </subcellularLocation>
    <subcellularLocation>
        <location evidence="8">Cell membrane</location>
        <topology evidence="8">Multi-pass membrane protein</topology>
    </subcellularLocation>
</comment>
<keyword evidence="3" id="KW-1003">Cell membrane</keyword>
<dbReference type="STRING" id="427683.A5481_18625"/>
<protein>
    <submittedName>
        <fullName evidence="10">ABC transporter permease</fullName>
    </submittedName>
</protein>